<dbReference type="InterPro" id="IPR029055">
    <property type="entry name" value="Ntn_hydrolases_N"/>
</dbReference>
<evidence type="ECO:0000256" key="2">
    <source>
        <dbReference type="ARBA" id="ARBA00022942"/>
    </source>
</evidence>
<evidence type="ECO:0000313" key="5">
    <source>
        <dbReference type="EMBL" id="KAK9915640.1"/>
    </source>
</evidence>
<dbReference type="Proteomes" id="UP001491310">
    <property type="component" value="Unassembled WGS sequence"/>
</dbReference>
<gene>
    <name evidence="5" type="ORF">WJX75_001881</name>
</gene>
<evidence type="ECO:0000256" key="4">
    <source>
        <dbReference type="RuleBase" id="RU004203"/>
    </source>
</evidence>
<evidence type="ECO:0000256" key="1">
    <source>
        <dbReference type="ARBA" id="ARBA00022490"/>
    </source>
</evidence>
<comment type="similarity">
    <text evidence="4">Belongs to the peptidase T1B family.</text>
</comment>
<dbReference type="CDD" id="cd03758">
    <property type="entry name" value="proteasome_beta_type_2"/>
    <property type="match status" value="1"/>
</dbReference>
<protein>
    <recommendedName>
        <fullName evidence="4">Proteasome subunit beta</fullName>
    </recommendedName>
</protein>
<comment type="subunit">
    <text evidence="4">Component of the proteasome complex.</text>
</comment>
<dbReference type="Gene3D" id="3.60.20.10">
    <property type="entry name" value="Glutamine Phosphoribosylpyrophosphate, subunit 1, domain 1"/>
    <property type="match status" value="1"/>
</dbReference>
<dbReference type="InterPro" id="IPR023333">
    <property type="entry name" value="Proteasome_suB-type"/>
</dbReference>
<proteinExistence type="inferred from homology"/>
<comment type="function">
    <text evidence="4">Component of the proteasome, a multicatalytic proteinase complex which is characterized by its ability to cleave peptides with Arg, Phe, Tyr, Leu, and Glu adjacent to the leaving group at neutral or slightly basic pH. The proteasome has an ATP-dependent proteolytic activity.</text>
</comment>
<dbReference type="PROSITE" id="PS51476">
    <property type="entry name" value="PROTEASOME_BETA_2"/>
    <property type="match status" value="1"/>
</dbReference>
<dbReference type="PANTHER" id="PTHR32194:SF2">
    <property type="entry name" value="PROTEASOME SUBUNIT BETA TYPE-1"/>
    <property type="match status" value="1"/>
</dbReference>
<keyword evidence="2 4" id="KW-0647">Proteasome</keyword>
<keyword evidence="6" id="KW-1185">Reference proteome</keyword>
<sequence length="198" mass="22287">MEYLMGIKGKDFVVVVGDTTAAQQIITIKHDEDKLVPIDSHKLMCLSGEPGDRVQFSEFIMANARLYALRHERSLTTKAVANFTRSELATALRKGPYNTNLLIAGWDENTGPSLYWMDYLATMHSMNVAGTGYGSYFVLSMMDRLWRPDLSEEEAVQLMEKGIEEVKRRLVVAPPSYVIKIVDKAGIRTVKTIRPEAL</sequence>
<keyword evidence="3 4" id="KW-0539">Nucleus</keyword>
<comment type="caution">
    <text evidence="5">The sequence shown here is derived from an EMBL/GenBank/DDBJ whole genome shotgun (WGS) entry which is preliminary data.</text>
</comment>
<dbReference type="Pfam" id="PF00227">
    <property type="entry name" value="Proteasome"/>
    <property type="match status" value="1"/>
</dbReference>
<evidence type="ECO:0000256" key="3">
    <source>
        <dbReference type="ARBA" id="ARBA00023242"/>
    </source>
</evidence>
<dbReference type="EMBL" id="JALJOT010000004">
    <property type="protein sequence ID" value="KAK9915640.1"/>
    <property type="molecule type" value="Genomic_DNA"/>
</dbReference>
<reference evidence="5 6" key="1">
    <citation type="journal article" date="2024" name="Nat. Commun.">
        <title>Phylogenomics reveals the evolutionary origins of lichenization in chlorophyte algae.</title>
        <authorList>
            <person name="Puginier C."/>
            <person name="Libourel C."/>
            <person name="Otte J."/>
            <person name="Skaloud P."/>
            <person name="Haon M."/>
            <person name="Grisel S."/>
            <person name="Petersen M."/>
            <person name="Berrin J.G."/>
            <person name="Delaux P.M."/>
            <person name="Dal Grande F."/>
            <person name="Keller J."/>
        </authorList>
    </citation>
    <scope>NUCLEOTIDE SEQUENCE [LARGE SCALE GENOMIC DNA]</scope>
    <source>
        <strain evidence="5 6">SAG 216-7</strain>
    </source>
</reference>
<organism evidence="5 6">
    <name type="scientific">Coccomyxa subellipsoidea</name>
    <dbReference type="NCBI Taxonomy" id="248742"/>
    <lineage>
        <taxon>Eukaryota</taxon>
        <taxon>Viridiplantae</taxon>
        <taxon>Chlorophyta</taxon>
        <taxon>core chlorophytes</taxon>
        <taxon>Trebouxiophyceae</taxon>
        <taxon>Trebouxiophyceae incertae sedis</taxon>
        <taxon>Coccomyxaceae</taxon>
        <taxon>Coccomyxa</taxon>
    </lineage>
</organism>
<dbReference type="PANTHER" id="PTHR32194">
    <property type="entry name" value="METALLOPROTEASE TLDD"/>
    <property type="match status" value="1"/>
</dbReference>
<comment type="subcellular location">
    <subcellularLocation>
        <location evidence="4">Cytoplasm</location>
    </subcellularLocation>
    <subcellularLocation>
        <location evidence="4">Nucleus</location>
    </subcellularLocation>
</comment>
<dbReference type="InterPro" id="IPR001353">
    <property type="entry name" value="Proteasome_sua/b"/>
</dbReference>
<keyword evidence="1 4" id="KW-0963">Cytoplasm</keyword>
<evidence type="ECO:0000313" key="6">
    <source>
        <dbReference type="Proteomes" id="UP001491310"/>
    </source>
</evidence>
<dbReference type="InterPro" id="IPR035206">
    <property type="entry name" value="Proteasome_beta2"/>
</dbReference>
<accession>A0ABR2YWB8</accession>
<name>A0ABR2YWB8_9CHLO</name>
<dbReference type="SUPFAM" id="SSF56235">
    <property type="entry name" value="N-terminal nucleophile aminohydrolases (Ntn hydrolases)"/>
    <property type="match status" value="1"/>
</dbReference>